<comment type="pathway">
    <text evidence="2">Lipid metabolism.</text>
</comment>
<dbReference type="GO" id="GO:0006071">
    <property type="term" value="P:glycerol metabolic process"/>
    <property type="evidence" value="ECO:0007669"/>
    <property type="project" value="UniProtKB-KW"/>
</dbReference>
<evidence type="ECO:0000256" key="1">
    <source>
        <dbReference type="ARBA" id="ARBA00004771"/>
    </source>
</evidence>
<evidence type="ECO:0000256" key="2">
    <source>
        <dbReference type="ARBA" id="ARBA00005189"/>
    </source>
</evidence>
<keyword evidence="8" id="KW-0443">Lipid metabolism</keyword>
<gene>
    <name evidence="12" type="ORF">E6W39_04285</name>
</gene>
<keyword evidence="7" id="KW-0319">Glycerol metabolism</keyword>
<dbReference type="SUPFAM" id="SSF52777">
    <property type="entry name" value="CoA-dependent acyltransferases"/>
    <property type="match status" value="1"/>
</dbReference>
<dbReference type="InterPro" id="IPR004255">
    <property type="entry name" value="O-acyltransferase_WSD1_N"/>
</dbReference>
<dbReference type="InterPro" id="IPR023213">
    <property type="entry name" value="CAT-like_dom_sf"/>
</dbReference>
<dbReference type="Gene3D" id="3.30.559.10">
    <property type="entry name" value="Chloramphenicol acetyltransferase-like domain"/>
    <property type="match status" value="1"/>
</dbReference>
<dbReference type="InterPro" id="IPR045034">
    <property type="entry name" value="O-acyltransferase_WSD1-like"/>
</dbReference>
<dbReference type="GO" id="GO:0001666">
    <property type="term" value="P:response to hypoxia"/>
    <property type="evidence" value="ECO:0007669"/>
    <property type="project" value="TreeGrafter"/>
</dbReference>
<comment type="pathway">
    <text evidence="1">Glycerolipid metabolism; triacylglycerol biosynthesis.</text>
</comment>
<dbReference type="RefSeq" id="WP_141632331.1">
    <property type="nucleotide sequence ID" value="NZ_VIGB01000003.1"/>
</dbReference>
<dbReference type="GO" id="GO:0005886">
    <property type="term" value="C:plasma membrane"/>
    <property type="evidence" value="ECO:0007669"/>
    <property type="project" value="TreeGrafter"/>
</dbReference>
<evidence type="ECO:0000313" key="13">
    <source>
        <dbReference type="Proteomes" id="UP000319103"/>
    </source>
</evidence>
<dbReference type="PANTHER" id="PTHR31650:SF1">
    <property type="entry name" value="WAX ESTER SYNTHASE_DIACYLGLYCEROL ACYLTRANSFERASE 4-RELATED"/>
    <property type="match status" value="1"/>
</dbReference>
<sequence length="389" mass="41991">MPPLDAWFHRQQSSGAACMTVGYAAWFDGPPPTLAQLRTRVRQRLGRFRRLRATPVTDGDKWPHWQEGSAFKADHHITASGELSPLLTEPLPAVRPPWQLHLLPDADGFALLLRAHHALLDGQSLSIMLNALLDPAPEHRPRPQAWPPSLARKVAWVLDDLLPKARPLPFHGRLGPGRHLAFTGLPSELLTAARNALGARKTSNTAVLLTAIAGALRESGLTGPSACAMVPVDVRTADQPTLLGNHYATVRLPLPAHPDPRQRLAALDHRIRRTDLRQRALFQADLVAARPRRTTALGTAAGRYVDSPHYFSLLCTSLPAAPAPAATLDTARLTGAALLPPLGPSHPFAVSLTHHPAGAVLTTLTDRTRAALAAPLNAAITDQLRHLAK</sequence>
<keyword evidence="6" id="KW-0808">Transferase</keyword>
<comment type="catalytic activity">
    <reaction evidence="10">
        <text>an acyl-CoA + a 1,2-diacyl-sn-glycerol = a triacyl-sn-glycerol + CoA</text>
        <dbReference type="Rhea" id="RHEA:10868"/>
        <dbReference type="ChEBI" id="CHEBI:17815"/>
        <dbReference type="ChEBI" id="CHEBI:57287"/>
        <dbReference type="ChEBI" id="CHEBI:58342"/>
        <dbReference type="ChEBI" id="CHEBI:64615"/>
        <dbReference type="EC" id="2.3.1.20"/>
    </reaction>
</comment>
<proteinExistence type="inferred from homology"/>
<dbReference type="PANTHER" id="PTHR31650">
    <property type="entry name" value="O-ACYLTRANSFERASE (WSD1-LIKE) FAMILY PROTEIN"/>
    <property type="match status" value="1"/>
</dbReference>
<evidence type="ECO:0000256" key="6">
    <source>
        <dbReference type="ARBA" id="ARBA00022679"/>
    </source>
</evidence>
<keyword evidence="9" id="KW-0012">Acyltransferase</keyword>
<dbReference type="GO" id="GO:0019432">
    <property type="term" value="P:triglyceride biosynthetic process"/>
    <property type="evidence" value="ECO:0007669"/>
    <property type="project" value="UniProtKB-UniPathway"/>
</dbReference>
<reference evidence="12 13" key="1">
    <citation type="submission" date="2019-06" db="EMBL/GenBank/DDBJ databases">
        <title>Description of Kitasatospora acidophila sp. nov. isolated from pine grove soil, and reclassification of Streptomyces novaecaesareae to Kitasatospora novaeceasareae comb. nov.</title>
        <authorList>
            <person name="Kim M.J."/>
        </authorList>
    </citation>
    <scope>NUCLEOTIDE SEQUENCE [LARGE SCALE GENOMIC DNA]</scope>
    <source>
        <strain evidence="12 13">MMS16-CNU292</strain>
    </source>
</reference>
<dbReference type="AlphaFoldDB" id="A0A540VXW8"/>
<dbReference type="Pfam" id="PF03007">
    <property type="entry name" value="WS_DGAT_cat"/>
    <property type="match status" value="1"/>
</dbReference>
<dbReference type="EC" id="2.3.1.20" evidence="4"/>
<evidence type="ECO:0000256" key="4">
    <source>
        <dbReference type="ARBA" id="ARBA00013244"/>
    </source>
</evidence>
<evidence type="ECO:0000313" key="12">
    <source>
        <dbReference type="EMBL" id="TQF01601.1"/>
    </source>
</evidence>
<dbReference type="GO" id="GO:0051701">
    <property type="term" value="P:biological process involved in interaction with host"/>
    <property type="evidence" value="ECO:0007669"/>
    <property type="project" value="TreeGrafter"/>
</dbReference>
<name>A0A540VXW8_9ACTN</name>
<evidence type="ECO:0000256" key="3">
    <source>
        <dbReference type="ARBA" id="ARBA00009587"/>
    </source>
</evidence>
<evidence type="ECO:0000259" key="11">
    <source>
        <dbReference type="Pfam" id="PF03007"/>
    </source>
</evidence>
<evidence type="ECO:0000256" key="5">
    <source>
        <dbReference type="ARBA" id="ARBA00022516"/>
    </source>
</evidence>
<organism evidence="12 13">
    <name type="scientific">Kitasatospora acidiphila</name>
    <dbReference type="NCBI Taxonomy" id="2567942"/>
    <lineage>
        <taxon>Bacteria</taxon>
        <taxon>Bacillati</taxon>
        <taxon>Actinomycetota</taxon>
        <taxon>Actinomycetes</taxon>
        <taxon>Kitasatosporales</taxon>
        <taxon>Streptomycetaceae</taxon>
        <taxon>Kitasatospora</taxon>
    </lineage>
</organism>
<keyword evidence="13" id="KW-1185">Reference proteome</keyword>
<comment type="similarity">
    <text evidence="3">Belongs to the long-chain O-acyltransferase family.</text>
</comment>
<dbReference type="Proteomes" id="UP000319103">
    <property type="component" value="Unassembled WGS sequence"/>
</dbReference>
<dbReference type="GO" id="GO:0004144">
    <property type="term" value="F:diacylglycerol O-acyltransferase activity"/>
    <property type="evidence" value="ECO:0007669"/>
    <property type="project" value="UniProtKB-EC"/>
</dbReference>
<evidence type="ECO:0000256" key="7">
    <source>
        <dbReference type="ARBA" id="ARBA00022798"/>
    </source>
</evidence>
<evidence type="ECO:0000256" key="8">
    <source>
        <dbReference type="ARBA" id="ARBA00023098"/>
    </source>
</evidence>
<keyword evidence="5" id="KW-0444">Lipid biosynthesis</keyword>
<dbReference type="GO" id="GO:0071731">
    <property type="term" value="P:response to nitric oxide"/>
    <property type="evidence" value="ECO:0007669"/>
    <property type="project" value="TreeGrafter"/>
</dbReference>
<evidence type="ECO:0000256" key="10">
    <source>
        <dbReference type="ARBA" id="ARBA00048109"/>
    </source>
</evidence>
<dbReference type="UniPathway" id="UPA00282"/>
<comment type="caution">
    <text evidence="12">The sequence shown here is derived from an EMBL/GenBank/DDBJ whole genome shotgun (WGS) entry which is preliminary data.</text>
</comment>
<feature type="domain" description="O-acyltransferase WSD1-like N-terminal" evidence="11">
    <location>
        <begin position="2"/>
        <end position="148"/>
    </location>
</feature>
<dbReference type="EMBL" id="VIGB01000003">
    <property type="protein sequence ID" value="TQF01601.1"/>
    <property type="molecule type" value="Genomic_DNA"/>
</dbReference>
<dbReference type="OrthoDB" id="4191848at2"/>
<accession>A0A540VXW8</accession>
<evidence type="ECO:0000256" key="9">
    <source>
        <dbReference type="ARBA" id="ARBA00023315"/>
    </source>
</evidence>
<protein>
    <recommendedName>
        <fullName evidence="4">diacylglycerol O-acyltransferase</fullName>
        <ecNumber evidence="4">2.3.1.20</ecNumber>
    </recommendedName>
</protein>